<feature type="domain" description="NGN" evidence="3">
    <location>
        <begin position="148"/>
        <end position="211"/>
    </location>
</feature>
<dbReference type="InterPro" id="IPR036735">
    <property type="entry name" value="NGN_dom_sf"/>
</dbReference>
<proteinExistence type="predicted"/>
<name>A0A075HHI7_9EURY</name>
<dbReference type="Gene3D" id="3.30.70.940">
    <property type="entry name" value="NusG, N-terminal domain"/>
    <property type="match status" value="1"/>
</dbReference>
<sequence length="305" mass="33566">MSDGFIVFIRHEDKLLLLKRGEEVTDFGNCWDGVYGVGDHNDLDHVFKRIEDSTGIQSSSLTFVRMGDARGIEFGNRLNEVTPILFVSDSSEIEPRTLYDEAMWVDPGYLNVLSPDEMDNSDDDISAIQNRPTVSQLGDMYGDVSSFLYMLKTTIGQEQKIANEIHARISGTGSLRDVQGEVFAVIHPRLMRGYIFVEASAKHHVEKLIGRAGGVTTPMRGCSKVLPGEAPLGVVSNYLEPKSATAGIEVGSVVEIRVGHFKGNRARVTGVEEGKEEVTVELFEAAVPIPITMRADNVHVTERVV</sequence>
<dbReference type="Pfam" id="PF03439">
    <property type="entry name" value="Spt5-NGN"/>
    <property type="match status" value="1"/>
</dbReference>
<keyword evidence="1" id="KW-0804">Transcription</keyword>
<evidence type="ECO:0000256" key="1">
    <source>
        <dbReference type="ARBA" id="ARBA00023015"/>
    </source>
</evidence>
<evidence type="ECO:0000256" key="2">
    <source>
        <dbReference type="NCBIfam" id="TIGR00405"/>
    </source>
</evidence>
<dbReference type="GO" id="GO:0003746">
    <property type="term" value="F:translation elongation factor activity"/>
    <property type="evidence" value="ECO:0007669"/>
    <property type="project" value="InterPro"/>
</dbReference>
<dbReference type="CDD" id="cd06091">
    <property type="entry name" value="KOW_NusG"/>
    <property type="match status" value="1"/>
</dbReference>
<dbReference type="Gene3D" id="2.30.30.30">
    <property type="match status" value="1"/>
</dbReference>
<organism evidence="4">
    <name type="scientific">uncultured marine group II/III euryarchaeote KM3_67_F03</name>
    <dbReference type="NCBI Taxonomy" id="1456484"/>
    <lineage>
        <taxon>Archaea</taxon>
        <taxon>Methanobacteriati</taxon>
        <taxon>Methanobacteriota</taxon>
        <taxon>environmental samples</taxon>
    </lineage>
</organism>
<reference evidence="4" key="1">
    <citation type="journal article" date="2014" name="Genome Biol. Evol.">
        <title>Pangenome evidence for extensive interdomain horizontal transfer affecting lineage core and shell genes in uncultured planktonic thaumarchaeota and euryarchaeota.</title>
        <authorList>
            <person name="Deschamps P."/>
            <person name="Zivanovic Y."/>
            <person name="Moreira D."/>
            <person name="Rodriguez-Valera F."/>
            <person name="Lopez-Garcia P."/>
        </authorList>
    </citation>
    <scope>NUCLEOTIDE SEQUENCE</scope>
</reference>
<dbReference type="GO" id="GO:0006354">
    <property type="term" value="P:DNA-templated transcription elongation"/>
    <property type="evidence" value="ECO:0007669"/>
    <property type="project" value="InterPro"/>
</dbReference>
<dbReference type="AlphaFoldDB" id="A0A075HHI7"/>
<dbReference type="NCBIfam" id="TIGR00405">
    <property type="entry name" value="KOW_elon_Spt5"/>
    <property type="match status" value="1"/>
</dbReference>
<dbReference type="InterPro" id="IPR011590">
    <property type="entry name" value="Spt5_arc"/>
</dbReference>
<dbReference type="SUPFAM" id="SSF50104">
    <property type="entry name" value="Translation proteins SH3-like domain"/>
    <property type="match status" value="1"/>
</dbReference>
<dbReference type="InterPro" id="IPR014722">
    <property type="entry name" value="Rib_uL2_dom2"/>
</dbReference>
<evidence type="ECO:0000259" key="3">
    <source>
        <dbReference type="Pfam" id="PF03439"/>
    </source>
</evidence>
<evidence type="ECO:0000313" key="4">
    <source>
        <dbReference type="EMBL" id="AIF14660.1"/>
    </source>
</evidence>
<gene>
    <name evidence="4" type="primary">nusG</name>
</gene>
<dbReference type="InterPro" id="IPR005100">
    <property type="entry name" value="NGN-domain"/>
</dbReference>
<keyword evidence="1" id="KW-0805">Transcription regulation</keyword>
<dbReference type="EMBL" id="KF901007">
    <property type="protein sequence ID" value="AIF14660.1"/>
    <property type="molecule type" value="Genomic_DNA"/>
</dbReference>
<dbReference type="InterPro" id="IPR008991">
    <property type="entry name" value="Translation_prot_SH3-like_sf"/>
</dbReference>
<accession>A0A075HHI7</accession>
<protein>
    <recommendedName>
        <fullName evidence="2">Transcription elongation factor Spt5</fullName>
    </recommendedName>
</protein>